<dbReference type="InterPro" id="IPR019230">
    <property type="entry name" value="RNA_MeTrfase_C_dom"/>
</dbReference>
<name>A0A1F4S0N6_UNCSA</name>
<gene>
    <name evidence="2" type="ORF">A2290_04160</name>
</gene>
<reference evidence="2 3" key="1">
    <citation type="journal article" date="2016" name="Nat. Commun.">
        <title>Thousands of microbial genomes shed light on interconnected biogeochemical processes in an aquifer system.</title>
        <authorList>
            <person name="Anantharaman K."/>
            <person name="Brown C.T."/>
            <person name="Hug L.A."/>
            <person name="Sharon I."/>
            <person name="Castelle C.J."/>
            <person name="Probst A.J."/>
            <person name="Thomas B.C."/>
            <person name="Singh A."/>
            <person name="Wilkins M.J."/>
            <person name="Karaoz U."/>
            <person name="Brodie E.L."/>
            <person name="Williams K.H."/>
            <person name="Hubbard S.S."/>
            <person name="Banfield J.F."/>
        </authorList>
    </citation>
    <scope>NUCLEOTIDE SEQUENCE [LARGE SCALE GENOMIC DNA]</scope>
</reference>
<protein>
    <recommendedName>
        <fullName evidence="1">tRNA (guanine-N(1)-)-methyltransferase C-terminal domain-containing protein</fullName>
    </recommendedName>
</protein>
<dbReference type="InterPro" id="IPR029026">
    <property type="entry name" value="tRNA_m1G_MTases_N"/>
</dbReference>
<accession>A0A1F4S0N6</accession>
<proteinExistence type="predicted"/>
<comment type="caution">
    <text evidence="2">The sequence shown here is derived from an EMBL/GenBank/DDBJ whole genome shotgun (WGS) entry which is preliminary data.</text>
</comment>
<dbReference type="EMBL" id="MEUA01000046">
    <property type="protein sequence ID" value="OGC13970.1"/>
    <property type="molecule type" value="Genomic_DNA"/>
</dbReference>
<dbReference type="Pfam" id="PF09936">
    <property type="entry name" value="Methyltrn_RNA_4"/>
    <property type="match status" value="1"/>
</dbReference>
<sequence>MAKVYIALLHYPVYNKKKKVITTCITGFDLHDIARSALTYGITRYYVVNPLPAQIVFAERIVNCWKSEKSFIHNWTRFEAFKLIKLKKNLEEVIKELKDPIIVATSAKNVGSIPYKTLKAKIKKNRKPVLLIFGTGWGLTKEAMQKVDYVLPPIKGKGSYNHLSVRAAVAIILDRLFGK</sequence>
<feature type="domain" description="tRNA (guanine-N(1)-)-methyltransferase C-terminal" evidence="1">
    <location>
        <begin position="3"/>
        <end position="178"/>
    </location>
</feature>
<dbReference type="AlphaFoldDB" id="A0A1F4S0N6"/>
<dbReference type="Gene3D" id="3.40.1280.10">
    <property type="match status" value="1"/>
</dbReference>
<dbReference type="Proteomes" id="UP000177905">
    <property type="component" value="Unassembled WGS sequence"/>
</dbReference>
<dbReference type="InterPro" id="IPR029028">
    <property type="entry name" value="Alpha/beta_knot_MTases"/>
</dbReference>
<dbReference type="SUPFAM" id="SSF75217">
    <property type="entry name" value="alpha/beta knot"/>
    <property type="match status" value="1"/>
</dbReference>
<dbReference type="CDD" id="cd18085">
    <property type="entry name" value="TM1570-like"/>
    <property type="match status" value="1"/>
</dbReference>
<evidence type="ECO:0000313" key="3">
    <source>
        <dbReference type="Proteomes" id="UP000177905"/>
    </source>
</evidence>
<evidence type="ECO:0000259" key="1">
    <source>
        <dbReference type="Pfam" id="PF09936"/>
    </source>
</evidence>
<organism evidence="2 3">
    <name type="scientific">candidate division WOR-1 bacterium RIFOXYB2_FULL_36_35</name>
    <dbReference type="NCBI Taxonomy" id="1802578"/>
    <lineage>
        <taxon>Bacteria</taxon>
        <taxon>Bacillati</taxon>
        <taxon>Saganbacteria</taxon>
    </lineage>
</organism>
<evidence type="ECO:0000313" key="2">
    <source>
        <dbReference type="EMBL" id="OGC13970.1"/>
    </source>
</evidence>